<dbReference type="PANTHER" id="PTHR47055:SF3">
    <property type="entry name" value="PHORBOL-ESTER_DAG-TYPE DOMAIN-CONTAINING PROTEIN"/>
    <property type="match status" value="1"/>
</dbReference>
<dbReference type="Proteomes" id="UP001321473">
    <property type="component" value="Unassembled WGS sequence"/>
</dbReference>
<gene>
    <name evidence="3" type="ORF">V5799_021375</name>
</gene>
<evidence type="ECO:0000256" key="1">
    <source>
        <dbReference type="SAM" id="MobiDB-lite"/>
    </source>
</evidence>
<evidence type="ECO:0000313" key="3">
    <source>
        <dbReference type="EMBL" id="KAK8788849.1"/>
    </source>
</evidence>
<proteinExistence type="predicted"/>
<organism evidence="3 4">
    <name type="scientific">Amblyomma americanum</name>
    <name type="common">Lone star tick</name>
    <dbReference type="NCBI Taxonomy" id="6943"/>
    <lineage>
        <taxon>Eukaryota</taxon>
        <taxon>Metazoa</taxon>
        <taxon>Ecdysozoa</taxon>
        <taxon>Arthropoda</taxon>
        <taxon>Chelicerata</taxon>
        <taxon>Arachnida</taxon>
        <taxon>Acari</taxon>
        <taxon>Parasitiformes</taxon>
        <taxon>Ixodida</taxon>
        <taxon>Ixodoidea</taxon>
        <taxon>Ixodidae</taxon>
        <taxon>Amblyomminae</taxon>
        <taxon>Amblyomma</taxon>
    </lineage>
</organism>
<feature type="domain" description="PiggyBac transposable element-derived protein" evidence="2">
    <location>
        <begin position="143"/>
        <end position="251"/>
    </location>
</feature>
<comment type="caution">
    <text evidence="3">The sequence shown here is derived from an EMBL/GenBank/DDBJ whole genome shotgun (WGS) entry which is preliminary data.</text>
</comment>
<evidence type="ECO:0000259" key="2">
    <source>
        <dbReference type="Pfam" id="PF13843"/>
    </source>
</evidence>
<dbReference type="Pfam" id="PF13843">
    <property type="entry name" value="DDE_Tnp_1_7"/>
    <property type="match status" value="1"/>
</dbReference>
<reference evidence="3 4" key="1">
    <citation type="journal article" date="2023" name="Arcadia Sci">
        <title>De novo assembly of a long-read Amblyomma americanum tick genome.</title>
        <authorList>
            <person name="Chou S."/>
            <person name="Poskanzer K.E."/>
            <person name="Rollins M."/>
            <person name="Thuy-Boun P.S."/>
        </authorList>
    </citation>
    <scope>NUCLEOTIDE SEQUENCE [LARGE SCALE GENOMIC DNA]</scope>
    <source>
        <strain evidence="3">F_SG_1</strain>
        <tissue evidence="3">Salivary glands</tissue>
    </source>
</reference>
<dbReference type="EMBL" id="JARKHS020000423">
    <property type="protein sequence ID" value="KAK8788849.1"/>
    <property type="molecule type" value="Genomic_DNA"/>
</dbReference>
<dbReference type="GO" id="GO:0043565">
    <property type="term" value="F:sequence-specific DNA binding"/>
    <property type="evidence" value="ECO:0007669"/>
    <property type="project" value="TreeGrafter"/>
</dbReference>
<dbReference type="PANTHER" id="PTHR47055">
    <property type="entry name" value="DDE_TNP_1_7 DOMAIN-CONTAINING PROTEIN"/>
    <property type="match status" value="1"/>
</dbReference>
<dbReference type="AlphaFoldDB" id="A0AAQ4FNI4"/>
<feature type="region of interest" description="Disordered" evidence="1">
    <location>
        <begin position="92"/>
        <end position="126"/>
    </location>
</feature>
<evidence type="ECO:0000313" key="4">
    <source>
        <dbReference type="Proteomes" id="UP001321473"/>
    </source>
</evidence>
<dbReference type="InterPro" id="IPR052638">
    <property type="entry name" value="PiggyBac_TE-derived"/>
</dbReference>
<protein>
    <recommendedName>
        <fullName evidence="2">PiggyBac transposable element-derived protein domain-containing protein</fullName>
    </recommendedName>
</protein>
<sequence>MGLRGSLHVFVDVGCLRMDPGVFFGKRPFCRLSEALEAAGDVAVHAEEPVDIIVPPEPSVETVEEEGDDDGTTDTVVNDVSGKLELHCGGCEETRDDARPRNKKAKVQRPSWKNSQPEYHWATPTRGTEERELNLKSLYFGKSPNEVFSTILDDEILTHIIVQTGKYAKQNNEHGFVINIEDVKKFIGILLLSGYHKLPSQRMYWSLDEDAGVSCVASCMSRQRFLDIKRFLHLADYDLIQSTSDRMFKMNQ</sequence>
<dbReference type="InterPro" id="IPR029526">
    <property type="entry name" value="PGBD"/>
</dbReference>
<keyword evidence="4" id="KW-1185">Reference proteome</keyword>
<accession>A0AAQ4FNI4</accession>
<name>A0AAQ4FNI4_AMBAM</name>